<keyword evidence="4 7" id="KW-0449">Lipoprotein</keyword>
<dbReference type="GO" id="GO:0009279">
    <property type="term" value="C:cell outer membrane"/>
    <property type="evidence" value="ECO:0007669"/>
    <property type="project" value="UniProtKB-SubCell"/>
</dbReference>
<dbReference type="GO" id="GO:0043165">
    <property type="term" value="P:Gram-negative-bacterium-type cell outer membrane assembly"/>
    <property type="evidence" value="ECO:0007669"/>
    <property type="project" value="UniProtKB-UniRule"/>
</dbReference>
<dbReference type="Pfam" id="PF13360">
    <property type="entry name" value="PQQ_2"/>
    <property type="match status" value="2"/>
</dbReference>
<organism evidence="7 8">
    <name type="scientific">Frateuria aurantia (strain ATCC 33424 / DSM 6220 / KCTC 2777 / LMG 1558 / NBRC 3245 / NCIMB 13370)</name>
    <name type="common">Acetobacter aurantius</name>
    <dbReference type="NCBI Taxonomy" id="767434"/>
    <lineage>
        <taxon>Bacteria</taxon>
        <taxon>Pseudomonadati</taxon>
        <taxon>Pseudomonadota</taxon>
        <taxon>Gammaproteobacteria</taxon>
        <taxon>Lysobacterales</taxon>
        <taxon>Rhodanobacteraceae</taxon>
        <taxon>Frateuria</taxon>
    </lineage>
</organism>
<feature type="domain" description="Pyrrolo-quinoline quinone repeat" evidence="6">
    <location>
        <begin position="116"/>
        <end position="324"/>
    </location>
</feature>
<evidence type="ECO:0000256" key="3">
    <source>
        <dbReference type="ARBA" id="ARBA00023237"/>
    </source>
</evidence>
<evidence type="ECO:0000313" key="8">
    <source>
        <dbReference type="Proteomes" id="UP000005234"/>
    </source>
</evidence>
<evidence type="ECO:0000256" key="5">
    <source>
        <dbReference type="SAM" id="SignalP"/>
    </source>
</evidence>
<gene>
    <name evidence="4" type="primary">bamB</name>
    <name evidence="7" type="ordered locus">Fraau_2013</name>
</gene>
<keyword evidence="3 4" id="KW-0998">Cell outer membrane</keyword>
<dbReference type="InterPro" id="IPR002372">
    <property type="entry name" value="PQQ_rpt_dom"/>
</dbReference>
<dbReference type="InterPro" id="IPR015943">
    <property type="entry name" value="WD40/YVTN_repeat-like_dom_sf"/>
</dbReference>
<feature type="domain" description="Pyrrolo-quinoline quinone repeat" evidence="6">
    <location>
        <begin position="44"/>
        <end position="94"/>
    </location>
</feature>
<feature type="signal peptide" evidence="5">
    <location>
        <begin position="1"/>
        <end position="16"/>
    </location>
</feature>
<dbReference type="EMBL" id="CP003350">
    <property type="protein sequence ID" value="AFC86397.1"/>
    <property type="molecule type" value="Genomic_DNA"/>
</dbReference>
<dbReference type="PROSITE" id="PS51257">
    <property type="entry name" value="PROKAR_LIPOPROTEIN"/>
    <property type="match status" value="1"/>
</dbReference>
<keyword evidence="4" id="KW-0564">Palmitate</keyword>
<dbReference type="Gene3D" id="2.130.10.10">
    <property type="entry name" value="YVTN repeat-like/Quinoprotein amine dehydrogenase"/>
    <property type="match status" value="1"/>
</dbReference>
<name>H8L2N8_FRAAD</name>
<dbReference type="InterPro" id="IPR011047">
    <property type="entry name" value="Quinoprotein_ADH-like_sf"/>
</dbReference>
<dbReference type="OrthoDB" id="5173551at2"/>
<feature type="chain" id="PRO_5009014055" description="Outer membrane protein assembly factor BamB" evidence="5">
    <location>
        <begin position="17"/>
        <end position="402"/>
    </location>
</feature>
<dbReference type="HAMAP" id="MF_00923">
    <property type="entry name" value="OM_assembly_BamB"/>
    <property type="match status" value="1"/>
</dbReference>
<comment type="similarity">
    <text evidence="4">Belongs to the BamB family.</text>
</comment>
<dbReference type="InterPro" id="IPR018391">
    <property type="entry name" value="PQQ_b-propeller_rpt"/>
</dbReference>
<sequence length="402" mass="43595">MKRFLPVMLLATLALAGCHSYKKENIHPPTPLAKDFKASVQVKQVWDARIGKGAGLTGVRLRPAYADGRLYVASTDGHIAALDAVSGKTLWERSTRMRSRLLWLGRKATRWPDAYYSGGPVVSGDLLVVGTLDGHVYGLDAKTGDERWHAELAAEVLSPPAIVGDQVVVRTEDGRVYSLNRETGARQWANDGGNVPVLSLRGNGALLAVNGVVFMGTDDGKLISLRLDNGEKLWEQLLASGEGRTDIDRLDDADGDVVLDGTTLYASAYHGNLSAVDGPSGRPLWSRAFSSATTPVVSNNMLYAVNDDSEVWAFDKAGGTDMWRSNALKYRWLSAPAVQGDYTVVGDFQGYVHWLKTSDGSLAARERLSKKAIRSQPLVVGDMVYVEDIAGHIAAYRLPKTP</sequence>
<dbReference type="STRING" id="767434.Fraau_2013"/>
<keyword evidence="1 4" id="KW-0732">Signal</keyword>
<dbReference type="InterPro" id="IPR017687">
    <property type="entry name" value="BamB"/>
</dbReference>
<dbReference type="PANTHER" id="PTHR34512:SF30">
    <property type="entry name" value="OUTER MEMBRANE PROTEIN ASSEMBLY FACTOR BAMB"/>
    <property type="match status" value="1"/>
</dbReference>
<comment type="subunit">
    <text evidence="4">Part of the Bam complex.</text>
</comment>
<evidence type="ECO:0000256" key="1">
    <source>
        <dbReference type="ARBA" id="ARBA00022729"/>
    </source>
</evidence>
<keyword evidence="8" id="KW-1185">Reference proteome</keyword>
<proteinExistence type="inferred from homology"/>
<reference evidence="7" key="1">
    <citation type="submission" date="2012-02" db="EMBL/GenBank/DDBJ databases">
        <title>The complete genome of Frateuria aurantia DSM 6220.</title>
        <authorList>
            <consortium name="US DOE Joint Genome Institute (JGI-PGF)"/>
            <person name="Lucas S."/>
            <person name="Copeland A."/>
            <person name="Lapidus A."/>
            <person name="Glavina del Rio T."/>
            <person name="Dalin E."/>
            <person name="Tice H."/>
            <person name="Bruce D."/>
            <person name="Goodwin L."/>
            <person name="Pitluck S."/>
            <person name="Peters L."/>
            <person name="Ovchinnikova G."/>
            <person name="Teshima H."/>
            <person name="Kyrpides N."/>
            <person name="Mavromatis K."/>
            <person name="Ivanova N."/>
            <person name="Brettin T."/>
            <person name="Detter J.C."/>
            <person name="Han C."/>
            <person name="Larimer F."/>
            <person name="Land M."/>
            <person name="Hauser L."/>
            <person name="Markowitz V."/>
            <person name="Cheng J.-F."/>
            <person name="Hugenholtz P."/>
            <person name="Woyke T."/>
            <person name="Wu D."/>
            <person name="Brambilla E."/>
            <person name="Klenk H.-P."/>
            <person name="Eisen J.A."/>
        </authorList>
    </citation>
    <scope>NUCLEOTIDE SEQUENCE</scope>
    <source>
        <strain evidence="7">DSM 6220</strain>
    </source>
</reference>
<keyword evidence="2 4" id="KW-0472">Membrane</keyword>
<dbReference type="HOGENOM" id="CLU_027480_0_1_6"/>
<evidence type="ECO:0000313" key="7">
    <source>
        <dbReference type="EMBL" id="AFC86397.1"/>
    </source>
</evidence>
<evidence type="ECO:0000256" key="4">
    <source>
        <dbReference type="HAMAP-Rule" id="MF_00923"/>
    </source>
</evidence>
<evidence type="ECO:0000259" key="6">
    <source>
        <dbReference type="Pfam" id="PF13360"/>
    </source>
</evidence>
<comment type="subcellular location">
    <subcellularLocation>
        <location evidence="4">Cell outer membrane</location>
        <topology evidence="4">Lipid-anchor</topology>
    </subcellularLocation>
</comment>
<protein>
    <recommendedName>
        <fullName evidence="4">Outer membrane protein assembly factor BamB</fullName>
    </recommendedName>
</protein>
<comment type="function">
    <text evidence="4">Part of the outer membrane protein assembly complex, which is involved in assembly and insertion of beta-barrel proteins into the outer membrane.</text>
</comment>
<dbReference type="Proteomes" id="UP000005234">
    <property type="component" value="Chromosome"/>
</dbReference>
<dbReference type="NCBIfam" id="TIGR03300">
    <property type="entry name" value="assembly_YfgL"/>
    <property type="match status" value="1"/>
</dbReference>
<dbReference type="AlphaFoldDB" id="H8L2N8"/>
<dbReference type="KEGG" id="fau:Fraau_2013"/>
<dbReference type="GO" id="GO:0051205">
    <property type="term" value="P:protein insertion into membrane"/>
    <property type="evidence" value="ECO:0007669"/>
    <property type="project" value="UniProtKB-UniRule"/>
</dbReference>
<dbReference type="SUPFAM" id="SSF50998">
    <property type="entry name" value="Quinoprotein alcohol dehydrogenase-like"/>
    <property type="match status" value="1"/>
</dbReference>
<dbReference type="eggNOG" id="COG1520">
    <property type="taxonomic scope" value="Bacteria"/>
</dbReference>
<accession>H8L2N8</accession>
<dbReference type="SMART" id="SM00564">
    <property type="entry name" value="PQQ"/>
    <property type="match status" value="7"/>
</dbReference>
<dbReference type="RefSeq" id="WP_014403400.1">
    <property type="nucleotide sequence ID" value="NC_017033.1"/>
</dbReference>
<evidence type="ECO:0000256" key="2">
    <source>
        <dbReference type="ARBA" id="ARBA00023136"/>
    </source>
</evidence>
<dbReference type="PANTHER" id="PTHR34512">
    <property type="entry name" value="CELL SURFACE PROTEIN"/>
    <property type="match status" value="1"/>
</dbReference>